<dbReference type="EMBL" id="JAGMWT010000003">
    <property type="protein sequence ID" value="KAH7132337.1"/>
    <property type="molecule type" value="Genomic_DNA"/>
</dbReference>
<gene>
    <name evidence="2" type="ORF">B0J11DRAFT_521442</name>
</gene>
<feature type="transmembrane region" description="Helical" evidence="1">
    <location>
        <begin position="30"/>
        <end position="54"/>
    </location>
</feature>
<keyword evidence="1" id="KW-1133">Transmembrane helix</keyword>
<sequence>MVSQLVSLLSQVFSFFSFRTFHLSLTTIVHLLTTCIQLFNCITSFHSISLIHLLHKYLFRYPSISISFPFHYRAFHCEPVHRRRKKLVVKHVHLDCGRCPGGDIDITSCHAYFNQRLPLSS</sequence>
<protein>
    <submittedName>
        <fullName evidence="2">Uncharacterized protein</fullName>
    </submittedName>
</protein>
<comment type="caution">
    <text evidence="2">The sequence shown here is derived from an EMBL/GenBank/DDBJ whole genome shotgun (WGS) entry which is preliminary data.</text>
</comment>
<name>A0A9P9E7Q8_9PLEO</name>
<evidence type="ECO:0000256" key="1">
    <source>
        <dbReference type="SAM" id="Phobius"/>
    </source>
</evidence>
<evidence type="ECO:0000313" key="3">
    <source>
        <dbReference type="Proteomes" id="UP000700596"/>
    </source>
</evidence>
<keyword evidence="1" id="KW-0472">Membrane</keyword>
<reference evidence="2" key="1">
    <citation type="journal article" date="2021" name="Nat. Commun.">
        <title>Genetic determinants of endophytism in the Arabidopsis root mycobiome.</title>
        <authorList>
            <person name="Mesny F."/>
            <person name="Miyauchi S."/>
            <person name="Thiergart T."/>
            <person name="Pickel B."/>
            <person name="Atanasova L."/>
            <person name="Karlsson M."/>
            <person name="Huettel B."/>
            <person name="Barry K.W."/>
            <person name="Haridas S."/>
            <person name="Chen C."/>
            <person name="Bauer D."/>
            <person name="Andreopoulos W."/>
            <person name="Pangilinan J."/>
            <person name="LaButti K."/>
            <person name="Riley R."/>
            <person name="Lipzen A."/>
            <person name="Clum A."/>
            <person name="Drula E."/>
            <person name="Henrissat B."/>
            <person name="Kohler A."/>
            <person name="Grigoriev I.V."/>
            <person name="Martin F.M."/>
            <person name="Hacquard S."/>
        </authorList>
    </citation>
    <scope>NUCLEOTIDE SEQUENCE</scope>
    <source>
        <strain evidence="2">MPI-CAGE-CH-0243</strain>
    </source>
</reference>
<dbReference type="AlphaFoldDB" id="A0A9P9E7Q8"/>
<dbReference type="Proteomes" id="UP000700596">
    <property type="component" value="Unassembled WGS sequence"/>
</dbReference>
<accession>A0A9P9E7Q8</accession>
<keyword evidence="1" id="KW-0812">Transmembrane</keyword>
<evidence type="ECO:0000313" key="2">
    <source>
        <dbReference type="EMBL" id="KAH7132337.1"/>
    </source>
</evidence>
<keyword evidence="3" id="KW-1185">Reference proteome</keyword>
<organism evidence="2 3">
    <name type="scientific">Dendryphion nanum</name>
    <dbReference type="NCBI Taxonomy" id="256645"/>
    <lineage>
        <taxon>Eukaryota</taxon>
        <taxon>Fungi</taxon>
        <taxon>Dikarya</taxon>
        <taxon>Ascomycota</taxon>
        <taxon>Pezizomycotina</taxon>
        <taxon>Dothideomycetes</taxon>
        <taxon>Pleosporomycetidae</taxon>
        <taxon>Pleosporales</taxon>
        <taxon>Torulaceae</taxon>
        <taxon>Dendryphion</taxon>
    </lineage>
</organism>
<proteinExistence type="predicted"/>